<evidence type="ECO:0000313" key="3">
    <source>
        <dbReference type="Proteomes" id="UP000001343"/>
    </source>
</evidence>
<proteinExistence type="predicted"/>
<accession>A0AA87SWA0</accession>
<dbReference type="Proteomes" id="UP000001343">
    <property type="component" value="Unassembled WGS sequence"/>
</dbReference>
<keyword evidence="1" id="KW-1133">Transmembrane helix</keyword>
<gene>
    <name evidence="2" type="ORF">LEP1GSC125_0224</name>
</gene>
<protein>
    <submittedName>
        <fullName evidence="2">Uncharacterized protein</fullName>
    </submittedName>
</protein>
<reference evidence="2 3" key="1">
    <citation type="journal article" date="2014" name="Int. J. Syst. Evol. Microbiol.">
        <title>Leptospira mayottensis sp. nov., a pathogenic species of the genus Leptospira isolated from humans.</title>
        <authorList>
            <person name="Bourhy P."/>
            <person name="Collet L."/>
            <person name="Brisse S."/>
            <person name="Picardeau M."/>
        </authorList>
    </citation>
    <scope>NUCLEOTIDE SEQUENCE [LARGE SCALE GENOMIC DNA]</scope>
    <source>
        <strain evidence="2 3">200901122</strain>
    </source>
</reference>
<evidence type="ECO:0000313" key="2">
    <source>
        <dbReference type="EMBL" id="EKR99837.1"/>
    </source>
</evidence>
<keyword evidence="1" id="KW-0812">Transmembrane</keyword>
<name>A0AA87SWA0_9LEPT</name>
<dbReference type="EMBL" id="AKWM02000044">
    <property type="protein sequence ID" value="EKR99837.1"/>
    <property type="molecule type" value="Genomic_DNA"/>
</dbReference>
<organism evidence="2 3">
    <name type="scientific">Leptospira mayottensis 200901122</name>
    <dbReference type="NCBI Taxonomy" id="1193010"/>
    <lineage>
        <taxon>Bacteria</taxon>
        <taxon>Pseudomonadati</taxon>
        <taxon>Spirochaetota</taxon>
        <taxon>Spirochaetia</taxon>
        <taxon>Leptospirales</taxon>
        <taxon>Leptospiraceae</taxon>
        <taxon>Leptospira</taxon>
    </lineage>
</organism>
<dbReference type="AlphaFoldDB" id="A0AA87SWA0"/>
<comment type="caution">
    <text evidence="2">The sequence shown here is derived from an EMBL/GenBank/DDBJ whole genome shotgun (WGS) entry which is preliminary data.</text>
</comment>
<feature type="transmembrane region" description="Helical" evidence="1">
    <location>
        <begin position="12"/>
        <end position="36"/>
    </location>
</feature>
<keyword evidence="1" id="KW-0472">Membrane</keyword>
<evidence type="ECO:0000256" key="1">
    <source>
        <dbReference type="SAM" id="Phobius"/>
    </source>
</evidence>
<sequence length="58" mass="6883">MTENEFKNLSDFIFSPGLSLIFWKVSNLHNFFLLIFTQQILRLKSLKKTVYSSTGFYE</sequence>